<evidence type="ECO:0000259" key="2">
    <source>
        <dbReference type="PROSITE" id="PS51677"/>
    </source>
</evidence>
<reference evidence="3" key="1">
    <citation type="submission" date="2024-06" db="EMBL/GenBank/DDBJ databases">
        <authorList>
            <person name="Fan A."/>
            <person name="Zhang F.Y."/>
            <person name="Zhang L."/>
        </authorList>
    </citation>
    <scope>NUCLEOTIDE SEQUENCE</scope>
    <source>
        <strain evidence="3">Y61</strain>
    </source>
</reference>
<proteinExistence type="predicted"/>
<dbReference type="PANTHER" id="PTHR10587">
    <property type="entry name" value="GLYCOSYL TRANSFERASE-RELATED"/>
    <property type="match status" value="1"/>
</dbReference>
<dbReference type="InterPro" id="IPR002509">
    <property type="entry name" value="NODB_dom"/>
</dbReference>
<dbReference type="PROSITE" id="PS51677">
    <property type="entry name" value="NODB"/>
    <property type="match status" value="1"/>
</dbReference>
<name>A0AAU8IGP8_9BACL</name>
<dbReference type="InterPro" id="IPR050248">
    <property type="entry name" value="Polysacc_deacetylase_ArnD"/>
</dbReference>
<organism evidence="3">
    <name type="scientific">Sporolactobacillus sp. Y61</name>
    <dbReference type="NCBI Taxonomy" id="3160863"/>
    <lineage>
        <taxon>Bacteria</taxon>
        <taxon>Bacillati</taxon>
        <taxon>Bacillota</taxon>
        <taxon>Bacilli</taxon>
        <taxon>Bacillales</taxon>
        <taxon>Sporolactobacillaceae</taxon>
        <taxon>Sporolactobacillus</taxon>
    </lineage>
</organism>
<dbReference type="PANTHER" id="PTHR10587:SF128">
    <property type="entry name" value="POLYSACCHARIDE DEACETYLASE PDAB-RELATED"/>
    <property type="match status" value="1"/>
</dbReference>
<accession>A0AAU8IGP8</accession>
<dbReference type="EMBL" id="CP159510">
    <property type="protein sequence ID" value="XCJ17501.1"/>
    <property type="molecule type" value="Genomic_DNA"/>
</dbReference>
<evidence type="ECO:0000313" key="3">
    <source>
        <dbReference type="EMBL" id="XCJ17501.1"/>
    </source>
</evidence>
<dbReference type="Pfam" id="PF01522">
    <property type="entry name" value="Polysacc_deac_1"/>
    <property type="match status" value="1"/>
</dbReference>
<gene>
    <name evidence="3" type="ORF">ABNN70_03040</name>
</gene>
<dbReference type="SUPFAM" id="SSF88713">
    <property type="entry name" value="Glycoside hydrolase/deacetylase"/>
    <property type="match status" value="1"/>
</dbReference>
<dbReference type="GO" id="GO:0016020">
    <property type="term" value="C:membrane"/>
    <property type="evidence" value="ECO:0007669"/>
    <property type="project" value="TreeGrafter"/>
</dbReference>
<protein>
    <submittedName>
        <fullName evidence="3">Polysaccharide deacetylase family protein</fullName>
    </submittedName>
</protein>
<keyword evidence="1" id="KW-0812">Transmembrane</keyword>
<dbReference type="RefSeq" id="WP_353948736.1">
    <property type="nucleotide sequence ID" value="NZ_CP159510.1"/>
</dbReference>
<dbReference type="InterPro" id="IPR011330">
    <property type="entry name" value="Glyco_hydro/deAcase_b/a-brl"/>
</dbReference>
<keyword evidence="1" id="KW-0472">Membrane</keyword>
<evidence type="ECO:0000256" key="1">
    <source>
        <dbReference type="SAM" id="Phobius"/>
    </source>
</evidence>
<feature type="transmembrane region" description="Helical" evidence="1">
    <location>
        <begin position="12"/>
        <end position="29"/>
    </location>
</feature>
<dbReference type="GO" id="GO:0016810">
    <property type="term" value="F:hydrolase activity, acting on carbon-nitrogen (but not peptide) bonds"/>
    <property type="evidence" value="ECO:0007669"/>
    <property type="project" value="InterPro"/>
</dbReference>
<dbReference type="AlphaFoldDB" id="A0AAU8IGP8"/>
<dbReference type="GO" id="GO:0005975">
    <property type="term" value="P:carbohydrate metabolic process"/>
    <property type="evidence" value="ECO:0007669"/>
    <property type="project" value="InterPro"/>
</dbReference>
<keyword evidence="1" id="KW-1133">Transmembrane helix</keyword>
<feature type="domain" description="NodB homology" evidence="2">
    <location>
        <begin position="54"/>
        <end position="233"/>
    </location>
</feature>
<dbReference type="Gene3D" id="3.20.20.370">
    <property type="entry name" value="Glycoside hydrolase/deacetylase"/>
    <property type="match status" value="1"/>
</dbReference>
<sequence length="250" mass="28440">MLWVVNGKKLKNLFFIIIAAFFAALILFVQKQELSVFTPVKQSGALAKVETKQKHLALTFDSNWGDRQIGLILKTLKDENVKATFFFSGEWAERHPEIIRKALKDGHEVESHGMRHEDYTQLDIEKVRRDMLFSGATLYKTGGTRPVMIRPPYGKINETVLQAAKSLNLQLVLWSVNPQDEMNPGYKEIVHSVLKDAGKGDIIRLHASDSAKQTYRALPFIIRELENRGYTFVTVQTLMADGKSSHRLLD</sequence>